<dbReference type="Proteomes" id="UP000237073">
    <property type="component" value="Unassembled WGS sequence"/>
</dbReference>
<evidence type="ECO:0000313" key="5">
    <source>
        <dbReference type="Proteomes" id="UP000247005"/>
    </source>
</evidence>
<sequence>MHLLIALLVAFWFIRRNYKKNKPLVAARIAQEKEKDRQAEKRRDTRRRKWALALADILVRRNGLQKQGISLTLTLTDDTRRHLAQQVKKELGLADNLSGEALRRQIEEILRRWPAGMGKSPRDFYYQLASQGQVRDALAFDCMRTAFLTRCIAALDWCDKEQAWLVLFLNAQRAQDCFTSWQDYATAYVRAREVWLTLHKTPPAIAGRDLQEVTHYLNDRAGNWRNIPWNKFKIFEPN</sequence>
<dbReference type="Pfam" id="PF06889">
    <property type="entry name" value="DUF1266"/>
    <property type="match status" value="1"/>
</dbReference>
<name>A0A2P5GHC2_9ENTR</name>
<evidence type="ECO:0000313" key="3">
    <source>
        <dbReference type="EMBL" id="POP41810.1"/>
    </source>
</evidence>
<dbReference type="Proteomes" id="UP000247005">
    <property type="component" value="Unassembled WGS sequence"/>
</dbReference>
<keyword evidence="4" id="KW-1185">Reference proteome</keyword>
<accession>A0A2P5GHC2</accession>
<dbReference type="InterPro" id="IPR009677">
    <property type="entry name" value="DUF1266"/>
</dbReference>
<evidence type="ECO:0000259" key="1">
    <source>
        <dbReference type="Pfam" id="PF06889"/>
    </source>
</evidence>
<evidence type="ECO:0000313" key="2">
    <source>
        <dbReference type="EMBL" id="POP40646.1"/>
    </source>
</evidence>
<gene>
    <name evidence="3" type="ORF">CHU32_26065</name>
    <name evidence="2" type="ORF">CHU33_26150</name>
</gene>
<dbReference type="EMBL" id="PQGE01000039">
    <property type="protein sequence ID" value="POP40646.1"/>
    <property type="molecule type" value="Genomic_DNA"/>
</dbReference>
<organism evidence="3 5">
    <name type="scientific">Superficieibacter electus</name>
    <dbReference type="NCBI Taxonomy" id="2022662"/>
    <lineage>
        <taxon>Bacteria</taxon>
        <taxon>Pseudomonadati</taxon>
        <taxon>Pseudomonadota</taxon>
        <taxon>Gammaproteobacteria</taxon>
        <taxon>Enterobacterales</taxon>
        <taxon>Enterobacteriaceae</taxon>
        <taxon>Superficieibacter</taxon>
    </lineage>
</organism>
<feature type="domain" description="DUF1266" evidence="1">
    <location>
        <begin position="32"/>
        <end position="229"/>
    </location>
</feature>
<dbReference type="OrthoDB" id="8776238at2"/>
<dbReference type="EMBL" id="PQGD01000036">
    <property type="protein sequence ID" value="POP41810.1"/>
    <property type="molecule type" value="Genomic_DNA"/>
</dbReference>
<comment type="caution">
    <text evidence="3">The sequence shown here is derived from an EMBL/GenBank/DDBJ whole genome shotgun (WGS) entry which is preliminary data.</text>
</comment>
<evidence type="ECO:0000313" key="4">
    <source>
        <dbReference type="Proteomes" id="UP000237073"/>
    </source>
</evidence>
<reference evidence="4 5" key="1">
    <citation type="submission" date="2018-01" db="EMBL/GenBank/DDBJ databases">
        <title>Superficieibacter electus gen. nov., sp. nov., an extended-spectrum beta-lactamase possessing member of the Enterobacteriaceae family, isolated from intensive care unit surfaces.</title>
        <authorList>
            <person name="Potter R.F."/>
            <person name="D'Souza A.W."/>
        </authorList>
    </citation>
    <scope>NUCLEOTIDE SEQUENCE [LARGE SCALE GENOMIC DNA]</scope>
    <source>
        <strain evidence="3 5">BP-1</strain>
        <strain evidence="2 4">BP-2</strain>
    </source>
</reference>
<proteinExistence type="predicted"/>
<protein>
    <recommendedName>
        <fullName evidence="1">DUF1266 domain-containing protein</fullName>
    </recommendedName>
</protein>
<dbReference type="RefSeq" id="WP_103678712.1">
    <property type="nucleotide sequence ID" value="NZ_PQGD01000036.1"/>
</dbReference>
<dbReference type="AlphaFoldDB" id="A0A2P5GHC2"/>